<accession>A0AAV2EUD9</accession>
<evidence type="ECO:0000256" key="1">
    <source>
        <dbReference type="SAM" id="MobiDB-lite"/>
    </source>
</evidence>
<reference evidence="2 3" key="1">
    <citation type="submission" date="2024-04" db="EMBL/GenBank/DDBJ databases">
        <authorList>
            <person name="Fracassetti M."/>
        </authorList>
    </citation>
    <scope>NUCLEOTIDE SEQUENCE [LARGE SCALE GENOMIC DNA]</scope>
</reference>
<dbReference type="Proteomes" id="UP001497516">
    <property type="component" value="Chromosome 5"/>
</dbReference>
<evidence type="ECO:0000313" key="3">
    <source>
        <dbReference type="Proteomes" id="UP001497516"/>
    </source>
</evidence>
<evidence type="ECO:0000313" key="2">
    <source>
        <dbReference type="EMBL" id="CAL1389297.1"/>
    </source>
</evidence>
<dbReference type="AlphaFoldDB" id="A0AAV2EUD9"/>
<name>A0AAV2EUD9_9ROSI</name>
<gene>
    <name evidence="2" type="ORF">LTRI10_LOCUS30165</name>
</gene>
<dbReference type="EMBL" id="OZ034818">
    <property type="protein sequence ID" value="CAL1389297.1"/>
    <property type="molecule type" value="Genomic_DNA"/>
</dbReference>
<feature type="compositionally biased region" description="Low complexity" evidence="1">
    <location>
        <begin position="103"/>
        <end position="113"/>
    </location>
</feature>
<proteinExistence type="predicted"/>
<feature type="region of interest" description="Disordered" evidence="1">
    <location>
        <begin position="95"/>
        <end position="127"/>
    </location>
</feature>
<keyword evidence="3" id="KW-1185">Reference proteome</keyword>
<protein>
    <submittedName>
        <fullName evidence="2">Uncharacterized protein</fullName>
    </submittedName>
</protein>
<organism evidence="2 3">
    <name type="scientific">Linum trigynum</name>
    <dbReference type="NCBI Taxonomy" id="586398"/>
    <lineage>
        <taxon>Eukaryota</taxon>
        <taxon>Viridiplantae</taxon>
        <taxon>Streptophyta</taxon>
        <taxon>Embryophyta</taxon>
        <taxon>Tracheophyta</taxon>
        <taxon>Spermatophyta</taxon>
        <taxon>Magnoliopsida</taxon>
        <taxon>eudicotyledons</taxon>
        <taxon>Gunneridae</taxon>
        <taxon>Pentapetalae</taxon>
        <taxon>rosids</taxon>
        <taxon>fabids</taxon>
        <taxon>Malpighiales</taxon>
        <taxon>Linaceae</taxon>
        <taxon>Linum</taxon>
    </lineage>
</organism>
<sequence>MAPPLAALPTLSANPQQPLVDAAKHYTLPEIESKPRFPSTTNPTAHMGDPVAAVCMGKFAIVAPTSANKDNLKAIAITTIAAVDPREVKSFVAHAATPSPGRSLTSATSTTSTPNQGGNFRDSLIAEDQGGTPHGEVDIIAKVHPTKLVCIDPGGRGFKSTTLYESLFVRDVRQLLMCDDGDGKCGERVICKIDLFIRLAHKKHINYEASVGFYGVDAKFLYWWKRRKKLDENPIPKGKLQPQGKKEAMACALDCCYLDKDFGDKTYKRKRDAEVTVTANNDDNESMVIEPSLPPPAKQSTLPLYHQSQHTDLHNHNLRRGDPEVGLRKELETFRKHRLWAKVGSRQAAPCEESMNEVKRSEQAEVGDERTDSAIWVDLWIKPTDWYGSPMETCQGSSLRVDDATCKLSSIFDDRFIQFGLEDKAVFQGW</sequence>